<dbReference type="KEGG" id="tot:TOT_040000199"/>
<dbReference type="PANTHER" id="PTHR47959:SF24">
    <property type="entry name" value="ATP-DEPENDENT RNA HELICASE"/>
    <property type="match status" value="1"/>
</dbReference>
<dbReference type="STRING" id="869250.J4C929"/>
<keyword evidence="8" id="KW-1185">Reference proteome</keyword>
<evidence type="ECO:0000259" key="5">
    <source>
        <dbReference type="PROSITE" id="PS51192"/>
    </source>
</evidence>
<evidence type="ECO:0000256" key="3">
    <source>
        <dbReference type="ARBA" id="ARBA00022806"/>
    </source>
</evidence>
<evidence type="ECO:0000256" key="1">
    <source>
        <dbReference type="ARBA" id="ARBA00022741"/>
    </source>
</evidence>
<dbReference type="OrthoDB" id="337625at2759"/>
<dbReference type="Gene3D" id="3.40.50.300">
    <property type="entry name" value="P-loop containing nucleotide triphosphate hydrolases"/>
    <property type="match status" value="2"/>
</dbReference>
<dbReference type="eggNOG" id="KOG4284">
    <property type="taxonomic scope" value="Eukaryota"/>
</dbReference>
<dbReference type="GO" id="GO:0005524">
    <property type="term" value="F:ATP binding"/>
    <property type="evidence" value="ECO:0007669"/>
    <property type="project" value="UniProtKB-KW"/>
</dbReference>
<dbReference type="InterPro" id="IPR050079">
    <property type="entry name" value="DEAD_box_RNA_helicase"/>
</dbReference>
<accession>J4C929</accession>
<dbReference type="Pfam" id="PF00271">
    <property type="entry name" value="Helicase_C"/>
    <property type="match status" value="1"/>
</dbReference>
<evidence type="ECO:0000256" key="2">
    <source>
        <dbReference type="ARBA" id="ARBA00022801"/>
    </source>
</evidence>
<feature type="domain" description="Helicase C-terminal" evidence="6">
    <location>
        <begin position="419"/>
        <end position="566"/>
    </location>
</feature>
<dbReference type="GO" id="GO:0016787">
    <property type="term" value="F:hydrolase activity"/>
    <property type="evidence" value="ECO:0007669"/>
    <property type="project" value="UniProtKB-KW"/>
</dbReference>
<dbReference type="PROSITE" id="PS51194">
    <property type="entry name" value="HELICASE_CTER"/>
    <property type="match status" value="1"/>
</dbReference>
<reference evidence="7 8" key="1">
    <citation type="journal article" date="2012" name="MBio">
        <title>Comparative genome analysis of three eukaryotic parasites with differing abilities to transform leukocytes reveals key mediators of Theileria-induced leukocyte transformation.</title>
        <authorList>
            <person name="Hayashida K."/>
            <person name="Hara Y."/>
            <person name="Abe T."/>
            <person name="Yamasaki C."/>
            <person name="Toyoda A."/>
            <person name="Kosuge T."/>
            <person name="Suzuki Y."/>
            <person name="Sato Y."/>
            <person name="Kawashima S."/>
            <person name="Katayama T."/>
            <person name="Wakaguri H."/>
            <person name="Inoue N."/>
            <person name="Homma K."/>
            <person name="Tada-Umezaki M."/>
            <person name="Yagi Y."/>
            <person name="Fujii Y."/>
            <person name="Habara T."/>
            <person name="Kanehisa M."/>
            <person name="Watanabe H."/>
            <person name="Ito K."/>
            <person name="Gojobori T."/>
            <person name="Sugawara H."/>
            <person name="Imanishi T."/>
            <person name="Weir W."/>
            <person name="Gardner M."/>
            <person name="Pain A."/>
            <person name="Shiels B."/>
            <person name="Hattori M."/>
            <person name="Nene V."/>
            <person name="Sugimoto C."/>
        </authorList>
    </citation>
    <scope>NUCLEOTIDE SEQUENCE [LARGE SCALE GENOMIC DNA]</scope>
    <source>
        <strain evidence="7 8">Shintoku</strain>
    </source>
</reference>
<keyword evidence="3" id="KW-0347">Helicase</keyword>
<sequence length="830" mass="94424">MNYLFSTLDIQFDLVESLSKLGIVRPSNTQYKFIKSFTDESSIIFQSKSGTGKTVGFCISLLHKIIKRRYQETQPNISISSHLAHCVSRLDHLLGDAVIIVPTRELAYQIYLFFVSLKRFLPIIKSILLIGNTDILKCVTYMKKENVNIVVSTPGRFGTVLKSKPAKNEIVKYGYKTNRTFFKTHTLIFDEADLLFDEQFYEQTKYICGKLSNPFVQIIAVSATFIKPQLKVFEDMICEVDRNYITNFVKRNSTITEDTLGRDGSLTYNTYHLLMSKKIEKVEELLEYVSGYERVFERMFLSSSYVKGRIHKITKTSDDEENQSIVDDSGSNINMDVNVDYSIGDDNYVGASNVGVGNLGYFANDGASSDDLLENTDNDIGTVSDGEDESSQTLVIEKVKFYYAVVEDAPNIVMQIGHKIKVLVGILESLKYKKCIIFSNQSHTRAQVYGILKYLGCTCYMVTSRMSHNERVMMLYDLNSVEKVIIVCTDVMSRGIGLANVDLVINMDMPGSKEIFLHRSGRSGRFGAKGVCVSICMESEVETYNYFLFALNFKSESIKELYNEDGSVEGRVPEVVMKTIDFVKLNDELPDIKNITRQSVSSSLLDTEEFKFNVSIVGFISDTDMTLINTHRAQVLMYIESTDNETAVTIKHPGEKEALFESFTYKLEIIYSDADMKASNDIKNNNSNFELRHIVLKTDHSQVLVSLPLVEFKKLLNSGHNQLELLKEKISQLLESKCSLNYYDFRAMLSGRNDDNINDSDDRLSDFENQLVKSLDSLSIRNHEIVMHFTDHANGRFHDLVKLYISSTETITTFNESTVKEIHKRVSFNE</sequence>
<dbReference type="CDD" id="cd18787">
    <property type="entry name" value="SF2_C_DEAD"/>
    <property type="match status" value="1"/>
</dbReference>
<dbReference type="EMBL" id="AP011949">
    <property type="protein sequence ID" value="BAM41818.1"/>
    <property type="molecule type" value="Genomic_DNA"/>
</dbReference>
<dbReference type="InterPro" id="IPR014001">
    <property type="entry name" value="Helicase_ATP-bd"/>
</dbReference>
<dbReference type="PROSITE" id="PS51192">
    <property type="entry name" value="HELICASE_ATP_BIND_1"/>
    <property type="match status" value="1"/>
</dbReference>
<dbReference type="GO" id="GO:0005829">
    <property type="term" value="C:cytosol"/>
    <property type="evidence" value="ECO:0007669"/>
    <property type="project" value="TreeGrafter"/>
</dbReference>
<dbReference type="SMART" id="SM00487">
    <property type="entry name" value="DEXDc"/>
    <property type="match status" value="1"/>
</dbReference>
<proteinExistence type="predicted"/>
<dbReference type="GO" id="GO:0003676">
    <property type="term" value="F:nucleic acid binding"/>
    <property type="evidence" value="ECO:0007669"/>
    <property type="project" value="InterPro"/>
</dbReference>
<evidence type="ECO:0000313" key="7">
    <source>
        <dbReference type="EMBL" id="BAM41818.1"/>
    </source>
</evidence>
<dbReference type="InterPro" id="IPR011545">
    <property type="entry name" value="DEAD/DEAH_box_helicase_dom"/>
</dbReference>
<evidence type="ECO:0008006" key="9">
    <source>
        <dbReference type="Google" id="ProtNLM"/>
    </source>
</evidence>
<dbReference type="AlphaFoldDB" id="J4C929"/>
<dbReference type="OMA" id="NIVMQIG"/>
<dbReference type="eggNOG" id="KOG0337">
    <property type="taxonomic scope" value="Eukaryota"/>
</dbReference>
<gene>
    <name evidence="7" type="ORF">TOT_040000199</name>
</gene>
<feature type="domain" description="Helicase ATP-binding" evidence="5">
    <location>
        <begin position="34"/>
        <end position="243"/>
    </location>
</feature>
<dbReference type="InterPro" id="IPR027417">
    <property type="entry name" value="P-loop_NTPase"/>
</dbReference>
<dbReference type="RefSeq" id="XP_009692119.1">
    <property type="nucleotide sequence ID" value="XM_009693824.1"/>
</dbReference>
<dbReference type="GO" id="GO:0003724">
    <property type="term" value="F:RNA helicase activity"/>
    <property type="evidence" value="ECO:0007669"/>
    <property type="project" value="TreeGrafter"/>
</dbReference>
<organism evidence="7 8">
    <name type="scientific">Theileria orientalis strain Shintoku</name>
    <dbReference type="NCBI Taxonomy" id="869250"/>
    <lineage>
        <taxon>Eukaryota</taxon>
        <taxon>Sar</taxon>
        <taxon>Alveolata</taxon>
        <taxon>Apicomplexa</taxon>
        <taxon>Aconoidasida</taxon>
        <taxon>Piroplasmida</taxon>
        <taxon>Theileriidae</taxon>
        <taxon>Theileria</taxon>
    </lineage>
</organism>
<dbReference type="PANTHER" id="PTHR47959">
    <property type="entry name" value="ATP-DEPENDENT RNA HELICASE RHLE-RELATED"/>
    <property type="match status" value="1"/>
</dbReference>
<evidence type="ECO:0000259" key="6">
    <source>
        <dbReference type="PROSITE" id="PS51194"/>
    </source>
</evidence>
<dbReference type="Pfam" id="PF00270">
    <property type="entry name" value="DEAD"/>
    <property type="match status" value="1"/>
</dbReference>
<dbReference type="InterPro" id="IPR001650">
    <property type="entry name" value="Helicase_C-like"/>
</dbReference>
<evidence type="ECO:0000256" key="4">
    <source>
        <dbReference type="ARBA" id="ARBA00022840"/>
    </source>
</evidence>
<dbReference type="SMART" id="SM00490">
    <property type="entry name" value="HELICc"/>
    <property type="match status" value="1"/>
</dbReference>
<dbReference type="GeneID" id="20716289"/>
<keyword evidence="2" id="KW-0378">Hydrolase</keyword>
<keyword evidence="1" id="KW-0547">Nucleotide-binding</keyword>
<keyword evidence="4" id="KW-0067">ATP-binding</keyword>
<dbReference type="Proteomes" id="UP000003786">
    <property type="component" value="Chromosome 4"/>
</dbReference>
<dbReference type="SUPFAM" id="SSF52540">
    <property type="entry name" value="P-loop containing nucleoside triphosphate hydrolases"/>
    <property type="match status" value="1"/>
</dbReference>
<name>J4C929_THEOR</name>
<protein>
    <recommendedName>
        <fullName evidence="9">ATP-dependent RNA helicase</fullName>
    </recommendedName>
</protein>
<evidence type="ECO:0000313" key="8">
    <source>
        <dbReference type="Proteomes" id="UP000003786"/>
    </source>
</evidence>
<dbReference type="VEuPathDB" id="PiroplasmaDB:TOT_040000199"/>